<evidence type="ECO:0000256" key="7">
    <source>
        <dbReference type="ARBA" id="ARBA00022840"/>
    </source>
</evidence>
<dbReference type="SUPFAM" id="SSF55874">
    <property type="entry name" value="ATPase domain of HSP90 chaperone/DNA topoisomerase II/histidine kinase"/>
    <property type="match status" value="1"/>
</dbReference>
<dbReference type="Gene3D" id="3.30.565.10">
    <property type="entry name" value="Histidine kinase-like ATPase, C-terminal domain"/>
    <property type="match status" value="1"/>
</dbReference>
<name>A0A0D0H843_9MICO</name>
<sequence>MSYNTAHAEPLVRRSRIHGWFAARPRVLDVAVILMSTVPQSIGVVLQQEANGWIAGLCLVAVAIALWWRRSHPLAVFLVLSCLVAINPLYFGTLTSGAPELWFAAYALAVHTPLRVTILGFLGGILIVSLLGGSVTALMGARPPSMAGLDLFGFVALAMGVAVRASNSRRDALEELAALREERAVAAERARITAEMHDVVAHSATVMIALAGGARAGWEKHPERAREALEQLGTVAAQALEDMQRTLRLMREGDEKLDADLAHSGHNIPPLDELVGGFRAAGMPVTLNAPAVLPEDQALRTTLYRIVQESLTNALRHASGATHVEVNVDWQGDALTVTVTDDGGPHPARAGEPASTGFGLLAMRERTAAFGGVLEAGPLRARSWAPPRRLAHACDAAARPNGRSG</sequence>
<proteinExistence type="predicted"/>
<feature type="transmembrane region" description="Helical" evidence="10">
    <location>
        <begin position="52"/>
        <end position="68"/>
    </location>
</feature>
<feature type="domain" description="Histidine kinase/HSP90-like ATPase" evidence="11">
    <location>
        <begin position="298"/>
        <end position="389"/>
    </location>
</feature>
<reference evidence="12 13" key="1">
    <citation type="submission" date="2015-01" db="EMBL/GenBank/DDBJ databases">
        <title>Draft genome sequence of Leucobacter komagatae strain VKM ST2845.</title>
        <authorList>
            <person name="Karlyshev A.V."/>
            <person name="Kudryashova E.B."/>
        </authorList>
    </citation>
    <scope>NUCLEOTIDE SEQUENCE [LARGE SCALE GENOMIC DNA]</scope>
    <source>
        <strain evidence="12 13">VKM ST2845</strain>
    </source>
</reference>
<keyword evidence="5" id="KW-0547">Nucleotide-binding</keyword>
<dbReference type="Proteomes" id="UP000032120">
    <property type="component" value="Unassembled WGS sequence"/>
</dbReference>
<dbReference type="PANTHER" id="PTHR24421">
    <property type="entry name" value="NITRATE/NITRITE SENSOR PROTEIN NARX-RELATED"/>
    <property type="match status" value="1"/>
</dbReference>
<dbReference type="OrthoDB" id="227596at2"/>
<dbReference type="EMBL" id="JXSQ01000003">
    <property type="protein sequence ID" value="KIP53390.1"/>
    <property type="molecule type" value="Genomic_DNA"/>
</dbReference>
<dbReference type="Pfam" id="PF07730">
    <property type="entry name" value="HisKA_3"/>
    <property type="match status" value="1"/>
</dbReference>
<dbReference type="InterPro" id="IPR003594">
    <property type="entry name" value="HATPase_dom"/>
</dbReference>
<gene>
    <name evidence="12" type="ORF">SD72_04010</name>
</gene>
<comment type="caution">
    <text evidence="12">The sequence shown here is derived from an EMBL/GenBank/DDBJ whole genome shotgun (WGS) entry which is preliminary data.</text>
</comment>
<comment type="catalytic activity">
    <reaction evidence="1">
        <text>ATP + protein L-histidine = ADP + protein N-phospho-L-histidine.</text>
        <dbReference type="EC" id="2.7.13.3"/>
    </reaction>
</comment>
<keyword evidence="8" id="KW-0902">Two-component regulatory system</keyword>
<dbReference type="Gene3D" id="1.20.5.1930">
    <property type="match status" value="1"/>
</dbReference>
<dbReference type="GO" id="GO:0016020">
    <property type="term" value="C:membrane"/>
    <property type="evidence" value="ECO:0007669"/>
    <property type="project" value="InterPro"/>
</dbReference>
<evidence type="ECO:0000313" key="12">
    <source>
        <dbReference type="EMBL" id="KIP53390.1"/>
    </source>
</evidence>
<dbReference type="AlphaFoldDB" id="A0A0D0H843"/>
<feature type="transmembrane region" description="Helical" evidence="10">
    <location>
        <begin position="75"/>
        <end position="98"/>
    </location>
</feature>
<organism evidence="12 13">
    <name type="scientific">Leucobacter komagatae</name>
    <dbReference type="NCBI Taxonomy" id="55969"/>
    <lineage>
        <taxon>Bacteria</taxon>
        <taxon>Bacillati</taxon>
        <taxon>Actinomycetota</taxon>
        <taxon>Actinomycetes</taxon>
        <taxon>Micrococcales</taxon>
        <taxon>Microbacteriaceae</taxon>
        <taxon>Leucobacter</taxon>
    </lineage>
</organism>
<dbReference type="GO" id="GO:0000155">
    <property type="term" value="F:phosphorelay sensor kinase activity"/>
    <property type="evidence" value="ECO:0007669"/>
    <property type="project" value="InterPro"/>
</dbReference>
<dbReference type="EC" id="2.7.13.3" evidence="2"/>
<keyword evidence="7" id="KW-0067">ATP-binding</keyword>
<evidence type="ECO:0000313" key="13">
    <source>
        <dbReference type="Proteomes" id="UP000032120"/>
    </source>
</evidence>
<dbReference type="Pfam" id="PF02518">
    <property type="entry name" value="HATPase_c"/>
    <property type="match status" value="1"/>
</dbReference>
<evidence type="ECO:0000256" key="9">
    <source>
        <dbReference type="SAM" id="Coils"/>
    </source>
</evidence>
<evidence type="ECO:0000256" key="4">
    <source>
        <dbReference type="ARBA" id="ARBA00022679"/>
    </source>
</evidence>
<keyword evidence="13" id="KW-1185">Reference proteome</keyword>
<evidence type="ECO:0000256" key="8">
    <source>
        <dbReference type="ARBA" id="ARBA00023012"/>
    </source>
</evidence>
<keyword evidence="10" id="KW-1133">Transmembrane helix</keyword>
<evidence type="ECO:0000256" key="1">
    <source>
        <dbReference type="ARBA" id="ARBA00000085"/>
    </source>
</evidence>
<keyword evidence="4" id="KW-0808">Transferase</keyword>
<dbReference type="PANTHER" id="PTHR24421:SF10">
    <property type="entry name" value="NITRATE_NITRITE SENSOR PROTEIN NARQ"/>
    <property type="match status" value="1"/>
</dbReference>
<dbReference type="InterPro" id="IPR036890">
    <property type="entry name" value="HATPase_C_sf"/>
</dbReference>
<dbReference type="InterPro" id="IPR050482">
    <property type="entry name" value="Sensor_HK_TwoCompSys"/>
</dbReference>
<dbReference type="GO" id="GO:0046983">
    <property type="term" value="F:protein dimerization activity"/>
    <property type="evidence" value="ECO:0007669"/>
    <property type="project" value="InterPro"/>
</dbReference>
<dbReference type="CDD" id="cd16917">
    <property type="entry name" value="HATPase_UhpB-NarQ-NarX-like"/>
    <property type="match status" value="1"/>
</dbReference>
<dbReference type="RefSeq" id="WP_042543127.1">
    <property type="nucleotide sequence ID" value="NZ_JXSQ01000003.1"/>
</dbReference>
<evidence type="ECO:0000259" key="11">
    <source>
        <dbReference type="SMART" id="SM00387"/>
    </source>
</evidence>
<evidence type="ECO:0000256" key="5">
    <source>
        <dbReference type="ARBA" id="ARBA00022741"/>
    </source>
</evidence>
<dbReference type="GO" id="GO:0005524">
    <property type="term" value="F:ATP binding"/>
    <property type="evidence" value="ECO:0007669"/>
    <property type="project" value="UniProtKB-KW"/>
</dbReference>
<evidence type="ECO:0000256" key="2">
    <source>
        <dbReference type="ARBA" id="ARBA00012438"/>
    </source>
</evidence>
<evidence type="ECO:0000256" key="10">
    <source>
        <dbReference type="SAM" id="Phobius"/>
    </source>
</evidence>
<evidence type="ECO:0000256" key="6">
    <source>
        <dbReference type="ARBA" id="ARBA00022777"/>
    </source>
</evidence>
<keyword evidence="9" id="KW-0175">Coiled coil</keyword>
<feature type="coiled-coil region" evidence="9">
    <location>
        <begin position="162"/>
        <end position="189"/>
    </location>
</feature>
<keyword evidence="10" id="KW-0472">Membrane</keyword>
<feature type="transmembrane region" description="Helical" evidence="10">
    <location>
        <begin position="147"/>
        <end position="165"/>
    </location>
</feature>
<keyword evidence="10" id="KW-0812">Transmembrane</keyword>
<evidence type="ECO:0000256" key="3">
    <source>
        <dbReference type="ARBA" id="ARBA00022553"/>
    </source>
</evidence>
<keyword evidence="6" id="KW-0418">Kinase</keyword>
<protein>
    <recommendedName>
        <fullName evidence="2">histidine kinase</fullName>
        <ecNumber evidence="2">2.7.13.3</ecNumber>
    </recommendedName>
</protein>
<feature type="transmembrane region" description="Helical" evidence="10">
    <location>
        <begin position="118"/>
        <end position="140"/>
    </location>
</feature>
<dbReference type="InterPro" id="IPR011712">
    <property type="entry name" value="Sig_transdc_His_kin_sub3_dim/P"/>
</dbReference>
<dbReference type="SMART" id="SM00387">
    <property type="entry name" value="HATPase_c"/>
    <property type="match status" value="1"/>
</dbReference>
<keyword evidence="3" id="KW-0597">Phosphoprotein</keyword>
<accession>A0A0D0H843</accession>